<name>A0A134AC39_9FIRM</name>
<evidence type="ECO:0000256" key="9">
    <source>
        <dbReference type="ARBA" id="ARBA00023204"/>
    </source>
</evidence>
<dbReference type="GO" id="GO:0005524">
    <property type="term" value="F:ATP binding"/>
    <property type="evidence" value="ECO:0007669"/>
    <property type="project" value="UniProtKB-UniRule"/>
</dbReference>
<dbReference type="Pfam" id="PF13481">
    <property type="entry name" value="AAA_25"/>
    <property type="match status" value="1"/>
</dbReference>
<keyword evidence="5" id="KW-0862">Zinc</keyword>
<dbReference type="EMBL" id="LSDG01000044">
    <property type="protein sequence ID" value="KXB65279.1"/>
    <property type="molecule type" value="Genomic_DNA"/>
</dbReference>
<dbReference type="OrthoDB" id="9803906at2"/>
<evidence type="ECO:0000313" key="13">
    <source>
        <dbReference type="EMBL" id="KXB65279.1"/>
    </source>
</evidence>
<dbReference type="GO" id="GO:0016787">
    <property type="term" value="F:hydrolase activity"/>
    <property type="evidence" value="ECO:0007669"/>
    <property type="project" value="UniProtKB-KW"/>
</dbReference>
<dbReference type="NCBIfam" id="TIGR00416">
    <property type="entry name" value="sms"/>
    <property type="match status" value="1"/>
</dbReference>
<dbReference type="GO" id="GO:0000725">
    <property type="term" value="P:recombinational repair"/>
    <property type="evidence" value="ECO:0007669"/>
    <property type="project" value="TreeGrafter"/>
</dbReference>
<dbReference type="InterPro" id="IPR014721">
    <property type="entry name" value="Ribsml_uS5_D2-typ_fold_subgr"/>
</dbReference>
<dbReference type="Gene3D" id="3.40.50.300">
    <property type="entry name" value="P-loop containing nucleotide triphosphate hydrolases"/>
    <property type="match status" value="1"/>
</dbReference>
<dbReference type="GO" id="GO:0003684">
    <property type="term" value="F:damaged DNA binding"/>
    <property type="evidence" value="ECO:0007669"/>
    <property type="project" value="InterPro"/>
</dbReference>
<evidence type="ECO:0000256" key="1">
    <source>
        <dbReference type="ARBA" id="ARBA00022723"/>
    </source>
</evidence>
<dbReference type="PROSITE" id="PS50162">
    <property type="entry name" value="RECA_2"/>
    <property type="match status" value="1"/>
</dbReference>
<dbReference type="Proteomes" id="UP000070442">
    <property type="component" value="Unassembled WGS sequence"/>
</dbReference>
<evidence type="ECO:0000256" key="2">
    <source>
        <dbReference type="ARBA" id="ARBA00022741"/>
    </source>
</evidence>
<evidence type="ECO:0000313" key="14">
    <source>
        <dbReference type="Proteomes" id="UP000070442"/>
    </source>
</evidence>
<keyword evidence="14" id="KW-1185">Reference proteome</keyword>
<evidence type="ECO:0000256" key="10">
    <source>
        <dbReference type="NCBIfam" id="TIGR00416"/>
    </source>
</evidence>
<protein>
    <recommendedName>
        <fullName evidence="10">DNA repair protein RadA</fullName>
    </recommendedName>
</protein>
<evidence type="ECO:0000256" key="6">
    <source>
        <dbReference type="ARBA" id="ARBA00022840"/>
    </source>
</evidence>
<keyword evidence="3" id="KW-0227">DNA damage</keyword>
<keyword evidence="9" id="KW-0234">DNA repair</keyword>
<reference evidence="14" key="1">
    <citation type="submission" date="2016-01" db="EMBL/GenBank/DDBJ databases">
        <authorList>
            <person name="Mitreva M."/>
            <person name="Pepin K.H."/>
            <person name="Mihindukulasuriya K.A."/>
            <person name="Fulton R."/>
            <person name="Fronick C."/>
            <person name="O'Laughlin M."/>
            <person name="Miner T."/>
            <person name="Herter B."/>
            <person name="Rosa B.A."/>
            <person name="Cordes M."/>
            <person name="Tomlinson C."/>
            <person name="Wollam A."/>
            <person name="Palsikar V.B."/>
            <person name="Mardis E.R."/>
            <person name="Wilson R.K."/>
        </authorList>
    </citation>
    <scope>NUCLEOTIDE SEQUENCE [LARGE SCALE GENOMIC DNA]</scope>
    <source>
        <strain evidence="14">DNF00729</strain>
    </source>
</reference>
<keyword evidence="8" id="KW-0238">DNA-binding</keyword>
<feature type="region of interest" description="Disordered" evidence="11">
    <location>
        <begin position="37"/>
        <end position="58"/>
    </location>
</feature>
<evidence type="ECO:0000256" key="11">
    <source>
        <dbReference type="SAM" id="MobiDB-lite"/>
    </source>
</evidence>
<feature type="domain" description="RecA family profile 1" evidence="12">
    <location>
        <begin position="61"/>
        <end position="213"/>
    </location>
</feature>
<evidence type="ECO:0000256" key="8">
    <source>
        <dbReference type="ARBA" id="ARBA00023125"/>
    </source>
</evidence>
<dbReference type="PRINTS" id="PR01874">
    <property type="entry name" value="DNAREPAIRADA"/>
</dbReference>
<dbReference type="PANTHER" id="PTHR32472:SF10">
    <property type="entry name" value="DNA REPAIR PROTEIN RADA-LIKE PROTEIN"/>
    <property type="match status" value="1"/>
</dbReference>
<keyword evidence="2" id="KW-0547">Nucleotide-binding</keyword>
<comment type="caution">
    <text evidence="13">The sequence shown here is derived from an EMBL/GenBank/DDBJ whole genome shotgun (WGS) entry which is preliminary data.</text>
</comment>
<evidence type="ECO:0000259" key="12">
    <source>
        <dbReference type="PROSITE" id="PS50162"/>
    </source>
</evidence>
<dbReference type="GO" id="GO:0005829">
    <property type="term" value="C:cytosol"/>
    <property type="evidence" value="ECO:0007669"/>
    <property type="project" value="TreeGrafter"/>
</dbReference>
<dbReference type="GO" id="GO:0140664">
    <property type="term" value="F:ATP-dependent DNA damage sensor activity"/>
    <property type="evidence" value="ECO:0007669"/>
    <property type="project" value="InterPro"/>
</dbReference>
<keyword evidence="4" id="KW-0378">Hydrolase</keyword>
<evidence type="ECO:0000256" key="4">
    <source>
        <dbReference type="ARBA" id="ARBA00022801"/>
    </source>
</evidence>
<dbReference type="Pfam" id="PF18073">
    <property type="entry name" value="Zn_ribbon_LapB"/>
    <property type="match status" value="1"/>
</dbReference>
<dbReference type="STRING" id="755172.HMPREF1863_01476"/>
<dbReference type="InterPro" id="IPR020588">
    <property type="entry name" value="RecA_ATP-bd"/>
</dbReference>
<dbReference type="InterPro" id="IPR027417">
    <property type="entry name" value="P-loop_NTPase"/>
</dbReference>
<evidence type="ECO:0000256" key="5">
    <source>
        <dbReference type="ARBA" id="ARBA00022833"/>
    </source>
</evidence>
<dbReference type="PATRIC" id="fig|755172.3.peg.1438"/>
<keyword evidence="1" id="KW-0479">Metal-binding</keyword>
<dbReference type="InterPro" id="IPR041166">
    <property type="entry name" value="Rubredoxin_2"/>
</dbReference>
<sequence>MKSSGYECSGCGYKSSGYFSKCPNCGEWNTFQEVVEAKSKPGKPRGNSKPAKRLKDVSGEAKKRLLSGMEEFDRVMGGGIVEDGVSILAAKPGAGKSTLLFQIANALAKEGLHVLYASGEESETQIKMRAERIADAISDNIWIYSGTSMDDVSHWIESVDADVIILDSIQTFTLDEFTARAGTPTQTMECANRLVDFAKSSQKPRVVFIVGQLTKQDSLAGVRALEHLVDTVLYIDDEMQEELRILQATKNRFGSTGEMGFFKMTERGMVSIDNPSAHFMTKREAGSEVPGSAMCIVREGTRSIIVEIESLVSKSFTPYPERISECFRREQLGVLLSILEERGRLSLYDKNVVVKTTGNLRLKEGACNLAALMSMASVLKNKPIDRNTLFIGDVGLTGELKNIPGMESRIKEGARMGFKTIYTPPMNKIKTVEGVELRERRLLADVIKENL</sequence>
<dbReference type="InterPro" id="IPR004504">
    <property type="entry name" value="DNA_repair_RadA"/>
</dbReference>
<dbReference type="RefSeq" id="WP_068368985.1">
    <property type="nucleotide sequence ID" value="NZ_KQ960181.1"/>
</dbReference>
<keyword evidence="7" id="KW-0346">Stress response</keyword>
<evidence type="ECO:0000256" key="7">
    <source>
        <dbReference type="ARBA" id="ARBA00023016"/>
    </source>
</evidence>
<dbReference type="PANTHER" id="PTHR32472">
    <property type="entry name" value="DNA REPAIR PROTEIN RADA"/>
    <property type="match status" value="1"/>
</dbReference>
<dbReference type="SUPFAM" id="SSF52540">
    <property type="entry name" value="P-loop containing nucleoside triphosphate hydrolases"/>
    <property type="match status" value="1"/>
</dbReference>
<accession>A0A134AC39</accession>
<proteinExistence type="predicted"/>
<keyword evidence="6" id="KW-0067">ATP-binding</keyword>
<dbReference type="Gene3D" id="3.30.230.10">
    <property type="match status" value="1"/>
</dbReference>
<dbReference type="SUPFAM" id="SSF54211">
    <property type="entry name" value="Ribosomal protein S5 domain 2-like"/>
    <property type="match status" value="1"/>
</dbReference>
<gene>
    <name evidence="13" type="ORF">HMPREF1863_01476</name>
</gene>
<dbReference type="InterPro" id="IPR020568">
    <property type="entry name" value="Ribosomal_Su5_D2-typ_SF"/>
</dbReference>
<evidence type="ECO:0000256" key="3">
    <source>
        <dbReference type="ARBA" id="ARBA00022763"/>
    </source>
</evidence>
<dbReference type="GO" id="GO:0046872">
    <property type="term" value="F:metal ion binding"/>
    <property type="evidence" value="ECO:0007669"/>
    <property type="project" value="UniProtKB-KW"/>
</dbReference>
<dbReference type="AlphaFoldDB" id="A0A134AC39"/>
<organism evidence="13 14">
    <name type="scientific">Aedoeadaptatus coxii</name>
    <dbReference type="NCBI Taxonomy" id="755172"/>
    <lineage>
        <taxon>Bacteria</taxon>
        <taxon>Bacillati</taxon>
        <taxon>Bacillota</taxon>
        <taxon>Tissierellia</taxon>
        <taxon>Tissierellales</taxon>
        <taxon>Peptoniphilaceae</taxon>
        <taxon>Aedoeadaptatus</taxon>
    </lineage>
</organism>